<evidence type="ECO:0000313" key="4">
    <source>
        <dbReference type="EMBL" id="CDI76148.1"/>
    </source>
</evidence>
<evidence type="ECO:0000256" key="2">
    <source>
        <dbReference type="ARBA" id="ARBA00022737"/>
    </source>
</evidence>
<dbReference type="InterPro" id="IPR001680">
    <property type="entry name" value="WD40_rpt"/>
</dbReference>
<evidence type="ECO:0008006" key="6">
    <source>
        <dbReference type="Google" id="ProtNLM"/>
    </source>
</evidence>
<reference evidence="4" key="1">
    <citation type="submission" date="2013-10" db="EMBL/GenBank/DDBJ databases">
        <title>Genomic analysis of the causative agents of coccidiosis in chickens.</title>
        <authorList>
            <person name="Reid A.J."/>
            <person name="Blake D."/>
            <person name="Billington K."/>
            <person name="Browne H."/>
            <person name="Dunn M."/>
            <person name="Hung S."/>
            <person name="Kawahara F."/>
            <person name="Miranda-Saavedra D."/>
            <person name="Mourier T."/>
            <person name="Nagra H."/>
            <person name="Otto T.D."/>
            <person name="Rawlings N."/>
            <person name="Sanchez A."/>
            <person name="Sanders M."/>
            <person name="Subramaniam C."/>
            <person name="Tay Y."/>
            <person name="Dear P."/>
            <person name="Doerig C."/>
            <person name="Gruber A."/>
            <person name="Parkinson J."/>
            <person name="Shirley M."/>
            <person name="Wan K.L."/>
            <person name="Berriman M."/>
            <person name="Tomley F."/>
            <person name="Pain A."/>
        </authorList>
    </citation>
    <scope>NUCLEOTIDE SEQUENCE [LARGE SCALE GENOMIC DNA]</scope>
    <source>
        <strain evidence="4">Houghton</strain>
    </source>
</reference>
<gene>
    <name evidence="4" type="ORF">EAH_00016480</name>
</gene>
<evidence type="ECO:0000256" key="3">
    <source>
        <dbReference type="SAM" id="MobiDB-lite"/>
    </source>
</evidence>
<feature type="region of interest" description="Disordered" evidence="3">
    <location>
        <begin position="579"/>
        <end position="599"/>
    </location>
</feature>
<feature type="region of interest" description="Disordered" evidence="3">
    <location>
        <begin position="426"/>
        <end position="456"/>
    </location>
</feature>
<dbReference type="RefSeq" id="XP_013253253.1">
    <property type="nucleotide sequence ID" value="XM_013397799.1"/>
</dbReference>
<dbReference type="PANTHER" id="PTHR22847:SF637">
    <property type="entry name" value="WD REPEAT DOMAIN 5B"/>
    <property type="match status" value="1"/>
</dbReference>
<keyword evidence="5" id="KW-1185">Reference proteome</keyword>
<dbReference type="SUPFAM" id="SSF50978">
    <property type="entry name" value="WD40 repeat-like"/>
    <property type="match status" value="1"/>
</dbReference>
<dbReference type="SMART" id="SM00320">
    <property type="entry name" value="WD40"/>
    <property type="match status" value="3"/>
</dbReference>
<reference evidence="4" key="2">
    <citation type="submission" date="2013-10" db="EMBL/GenBank/DDBJ databases">
        <authorList>
            <person name="Aslett M."/>
        </authorList>
    </citation>
    <scope>NUCLEOTIDE SEQUENCE [LARGE SCALE GENOMIC DNA]</scope>
    <source>
        <strain evidence="4">Houghton</strain>
    </source>
</reference>
<keyword evidence="1" id="KW-0853">WD repeat</keyword>
<dbReference type="Pfam" id="PF00400">
    <property type="entry name" value="WD40"/>
    <property type="match status" value="1"/>
</dbReference>
<dbReference type="InterPro" id="IPR015943">
    <property type="entry name" value="WD40/YVTN_repeat-like_dom_sf"/>
</dbReference>
<name>U6G9Z3_EIMAC</name>
<feature type="compositionally biased region" description="Basic residues" evidence="3">
    <location>
        <begin position="497"/>
        <end position="506"/>
    </location>
</feature>
<evidence type="ECO:0000256" key="1">
    <source>
        <dbReference type="ARBA" id="ARBA00022574"/>
    </source>
</evidence>
<dbReference type="GeneID" id="25269718"/>
<dbReference type="GO" id="GO:1990234">
    <property type="term" value="C:transferase complex"/>
    <property type="evidence" value="ECO:0007669"/>
    <property type="project" value="UniProtKB-ARBA"/>
</dbReference>
<dbReference type="OMA" id="ANRAFCV"/>
<dbReference type="Proteomes" id="UP000018050">
    <property type="component" value="Unassembled WGS sequence"/>
</dbReference>
<feature type="compositionally biased region" description="Basic and acidic residues" evidence="3">
    <location>
        <begin position="55"/>
        <end position="73"/>
    </location>
</feature>
<evidence type="ECO:0000313" key="5">
    <source>
        <dbReference type="Proteomes" id="UP000018050"/>
    </source>
</evidence>
<dbReference type="PANTHER" id="PTHR22847">
    <property type="entry name" value="WD40 REPEAT PROTEIN"/>
    <property type="match status" value="1"/>
</dbReference>
<dbReference type="Gene3D" id="2.130.10.10">
    <property type="entry name" value="YVTN repeat-like/Quinoprotein amine dehydrogenase"/>
    <property type="match status" value="1"/>
</dbReference>
<dbReference type="VEuPathDB" id="ToxoDB:EAH_00016480"/>
<dbReference type="EMBL" id="HG670322">
    <property type="protein sequence ID" value="CDI76148.1"/>
    <property type="molecule type" value="Genomic_DNA"/>
</dbReference>
<dbReference type="InterPro" id="IPR036322">
    <property type="entry name" value="WD40_repeat_dom_sf"/>
</dbReference>
<sequence length="896" mass="96088">MPLARAARPSSKAGRSCRRRNNSSNSRSPGRSSKGNSSSSNGGGGSGSSGSRRGVRGDSKKEDSKAQACERYRCSSSGVLGAAPPPPQGRWPPRSSQPRPSRCLDALLRENVLLAVLPFLEAADATRFGACCTDLHTALTTPRVQPLWRRWFETSGFVWWPYGGACGSSCSLQIDRDGFVLQQERQQGQQQPQLQLMGLDSRPGTGYRHFSHEGWCCQFLWNARSLHNWKSGTCAFAALQTDSHKLFMVSIHPKGLYASRAEAMPLSPVAALTLQQTVESPAADTPRHARQSQQRQQQQRQEEQDDQGSPTAAPLQQQAVRSPAAETQRQTYQHHRQQQEQQQQQLQQQQQQQQQDPHPQPQQQLLNNLDDASASRLTDSEGSLQPSVHFAHGAGRYLRAALHAKPAVLTAAADRVVCITEPLKKGTIAPSTSSPSNSDGPHGSSTSSCYHRSGKGAPAVSVSPVSAYAAAGSISSLASLELELESLVSGGGGGRRGSGRTKKNGGSRHAAASATAAAYAAGVGGSGEPRRASGDAAAATAAAAAGDVREICRCWPRGAWLGCSVDAASGLMACSHRSTEATSNAGRGRRKKGNSGGGAAEACEYKVFDLLQETELAQLAIEGQLVHRLILNFIFSQNPSRVFGFDRWHREFFVWTISNAVPGEALETSAIVNAHTDGILGLDVTETYSSLKVLSVLSGSRDETISLYSVDPLLRLSTFSGHQAEVSAVCWLRNGEAAPSGQQCRPEQMAQGVYTVADAPGVYTAKGAYTDDEIQLFASGAYNGTIKIWDARQADPKSLSGNGLTLLEHQNRITRLATAWDGRMLLSGDSEGVVKASRNPFVLLWDLRKCADSILTAKYNGAILDLHANRAFCVVRSSPSRGRDTVHVLDFCGRPS</sequence>
<feature type="compositionally biased region" description="Low complexity" evidence="3">
    <location>
        <begin position="22"/>
        <end position="40"/>
    </location>
</feature>
<dbReference type="OrthoDB" id="347441at2759"/>
<feature type="compositionally biased region" description="Polar residues" evidence="3">
    <location>
        <begin position="429"/>
        <end position="450"/>
    </location>
</feature>
<feature type="compositionally biased region" description="Low complexity" evidence="3">
    <location>
        <begin position="91"/>
        <end position="100"/>
    </location>
</feature>
<accession>U6G9Z3</accession>
<protein>
    <recommendedName>
        <fullName evidence="6">F-box domain-containing protein</fullName>
    </recommendedName>
</protein>
<feature type="region of interest" description="Disordered" evidence="3">
    <location>
        <begin position="278"/>
        <end position="365"/>
    </location>
</feature>
<feature type="compositionally biased region" description="Polar residues" evidence="3">
    <location>
        <begin position="308"/>
        <end position="320"/>
    </location>
</feature>
<keyword evidence="2" id="KW-0677">Repeat</keyword>
<feature type="compositionally biased region" description="Low complexity" evidence="3">
    <location>
        <begin position="339"/>
        <end position="364"/>
    </location>
</feature>
<feature type="region of interest" description="Disordered" evidence="3">
    <location>
        <begin position="488"/>
        <end position="510"/>
    </location>
</feature>
<organism evidence="4 5">
    <name type="scientific">Eimeria acervulina</name>
    <name type="common">Coccidian parasite</name>
    <dbReference type="NCBI Taxonomy" id="5801"/>
    <lineage>
        <taxon>Eukaryota</taxon>
        <taxon>Sar</taxon>
        <taxon>Alveolata</taxon>
        <taxon>Apicomplexa</taxon>
        <taxon>Conoidasida</taxon>
        <taxon>Coccidia</taxon>
        <taxon>Eucoccidiorida</taxon>
        <taxon>Eimeriorina</taxon>
        <taxon>Eimeriidae</taxon>
        <taxon>Eimeria</taxon>
    </lineage>
</organism>
<feature type="region of interest" description="Disordered" evidence="3">
    <location>
        <begin position="1"/>
        <end position="100"/>
    </location>
</feature>
<proteinExistence type="predicted"/>
<dbReference type="AlphaFoldDB" id="U6G9Z3"/>